<protein>
    <submittedName>
        <fullName evidence="2">Uncharacterized protein</fullName>
    </submittedName>
</protein>
<reference evidence="2 3" key="1">
    <citation type="journal article" date="2014" name="Agronomy (Basel)">
        <title>A Draft Genome Sequence for Ensete ventricosum, the Drought-Tolerant Tree Against Hunger.</title>
        <authorList>
            <person name="Harrison J."/>
            <person name="Moore K.A."/>
            <person name="Paszkiewicz K."/>
            <person name="Jones T."/>
            <person name="Grant M."/>
            <person name="Ambacheew D."/>
            <person name="Muzemil S."/>
            <person name="Studholme D.J."/>
        </authorList>
    </citation>
    <scope>NUCLEOTIDE SEQUENCE [LARGE SCALE GENOMIC DNA]</scope>
</reference>
<evidence type="ECO:0000313" key="3">
    <source>
        <dbReference type="Proteomes" id="UP000287651"/>
    </source>
</evidence>
<feature type="compositionally biased region" description="Acidic residues" evidence="1">
    <location>
        <begin position="156"/>
        <end position="169"/>
    </location>
</feature>
<sequence length="177" mass="19974">MASRNALVVHKPTRLLLACIDPPRISLDVLPDPAAELAVAEEEEVKEEDSRREESKSAIFGKNLLSTTVLTSNMDQLMCLLVTTMTRAHGLKRRLRDYRRIEEMRLYQHTLRVIRLNSLALASHYQSFLLLTWVEANNERVQAGHTIILERSAKDEDPDCDKGDDDDEGAISTLGCS</sequence>
<proteinExistence type="predicted"/>
<evidence type="ECO:0000313" key="2">
    <source>
        <dbReference type="EMBL" id="RRT47373.1"/>
    </source>
</evidence>
<dbReference type="EMBL" id="AMZH03014592">
    <property type="protein sequence ID" value="RRT47373.1"/>
    <property type="molecule type" value="Genomic_DNA"/>
</dbReference>
<comment type="caution">
    <text evidence="2">The sequence shown here is derived from an EMBL/GenBank/DDBJ whole genome shotgun (WGS) entry which is preliminary data.</text>
</comment>
<accession>A0A426Y6K0</accession>
<dbReference type="AlphaFoldDB" id="A0A426Y6K0"/>
<gene>
    <name evidence="2" type="ORF">B296_00053768</name>
</gene>
<evidence type="ECO:0000256" key="1">
    <source>
        <dbReference type="SAM" id="MobiDB-lite"/>
    </source>
</evidence>
<feature type="region of interest" description="Disordered" evidence="1">
    <location>
        <begin position="154"/>
        <end position="177"/>
    </location>
</feature>
<organism evidence="2 3">
    <name type="scientific">Ensete ventricosum</name>
    <name type="common">Abyssinian banana</name>
    <name type="synonym">Musa ensete</name>
    <dbReference type="NCBI Taxonomy" id="4639"/>
    <lineage>
        <taxon>Eukaryota</taxon>
        <taxon>Viridiplantae</taxon>
        <taxon>Streptophyta</taxon>
        <taxon>Embryophyta</taxon>
        <taxon>Tracheophyta</taxon>
        <taxon>Spermatophyta</taxon>
        <taxon>Magnoliopsida</taxon>
        <taxon>Liliopsida</taxon>
        <taxon>Zingiberales</taxon>
        <taxon>Musaceae</taxon>
        <taxon>Ensete</taxon>
    </lineage>
</organism>
<dbReference type="Proteomes" id="UP000287651">
    <property type="component" value="Unassembled WGS sequence"/>
</dbReference>
<name>A0A426Y6K0_ENSVE</name>